<evidence type="ECO:0000313" key="1">
    <source>
        <dbReference type="EnsemblPlants" id="AVESA.00010b.r2.6CG1147260.1.CDS"/>
    </source>
</evidence>
<dbReference type="Proteomes" id="UP001732700">
    <property type="component" value="Chromosome 6C"/>
</dbReference>
<reference evidence="1" key="2">
    <citation type="submission" date="2025-09" db="UniProtKB">
        <authorList>
            <consortium name="EnsemblPlants"/>
        </authorList>
    </citation>
    <scope>IDENTIFICATION</scope>
</reference>
<accession>A0ACD5ZFK0</accession>
<reference evidence="1" key="1">
    <citation type="submission" date="2021-05" db="EMBL/GenBank/DDBJ databases">
        <authorList>
            <person name="Scholz U."/>
            <person name="Mascher M."/>
            <person name="Fiebig A."/>
        </authorList>
    </citation>
    <scope>NUCLEOTIDE SEQUENCE [LARGE SCALE GENOMIC DNA]</scope>
</reference>
<dbReference type="EnsemblPlants" id="AVESA.00010b.r2.6CG1147260.1">
    <property type="protein sequence ID" value="AVESA.00010b.r2.6CG1147260.1.CDS"/>
    <property type="gene ID" value="AVESA.00010b.r2.6CG1147260"/>
</dbReference>
<proteinExistence type="predicted"/>
<evidence type="ECO:0000313" key="2">
    <source>
        <dbReference type="Proteomes" id="UP001732700"/>
    </source>
</evidence>
<organism evidence="1 2">
    <name type="scientific">Avena sativa</name>
    <name type="common">Oat</name>
    <dbReference type="NCBI Taxonomy" id="4498"/>
    <lineage>
        <taxon>Eukaryota</taxon>
        <taxon>Viridiplantae</taxon>
        <taxon>Streptophyta</taxon>
        <taxon>Embryophyta</taxon>
        <taxon>Tracheophyta</taxon>
        <taxon>Spermatophyta</taxon>
        <taxon>Magnoliopsida</taxon>
        <taxon>Liliopsida</taxon>
        <taxon>Poales</taxon>
        <taxon>Poaceae</taxon>
        <taxon>BOP clade</taxon>
        <taxon>Pooideae</taxon>
        <taxon>Poodae</taxon>
        <taxon>Poeae</taxon>
        <taxon>Poeae Chloroplast Group 1 (Aveneae type)</taxon>
        <taxon>Aveninae</taxon>
        <taxon>Avena</taxon>
    </lineage>
</organism>
<protein>
    <submittedName>
        <fullName evidence="1">Uncharacterized protein</fullName>
    </submittedName>
</protein>
<sequence length="462" mass="52137">MLAATVIVFLSGSFKYAGRTFCLYSARPANVRVQALDRLSIDLDIMKSVDADDQYRLNLLIAESRMLVLEHFDLMVGKYLSIPIALVLFILAEKEHQVHSGVDVVVTYILLIGAIILEVCSVSMSIISSVRSSRFGGQNRIQKAILRVANYIQPKQWSEKLAQYSMAKKYSQEDNTGMSSPWNWIVERLAACGVEQLDPSLTHTPVTKDLKGFIFNSLVQFGKNKEYNIGNFRGLLALQNWKPKGPGTMALYHSINGVKDFPTSILIWHIATDICYYCGNSDTNNTNSERSMAKKQISRELSNYIFYLVFKCGVMLTSNTQLVYNKVHAEIYRIVRPKMANLGEKEVIKKVYEGTRTEQPPSMVNEEQEQSAVKKLLNNTVEDIYSPVLPRASKVAQELMGIKDEADRWDLTAAVWLEMFYYTAPRCGGAFHYQHLATGGEFITHVLLLMRSLGPFLPGPDK</sequence>
<name>A0ACD5ZFK0_AVESA</name>
<keyword evidence="2" id="KW-1185">Reference proteome</keyword>